<dbReference type="EMBL" id="RXHU01000007">
    <property type="protein sequence ID" value="RTE11474.1"/>
    <property type="molecule type" value="Genomic_DNA"/>
</dbReference>
<evidence type="ECO:0000313" key="9">
    <source>
        <dbReference type="Proteomes" id="UP000276128"/>
    </source>
</evidence>
<gene>
    <name evidence="8" type="ORF">EJQ19_01370</name>
</gene>
<evidence type="ECO:0000259" key="7">
    <source>
        <dbReference type="Pfam" id="PF07504"/>
    </source>
</evidence>
<feature type="domain" description="FTP" evidence="7">
    <location>
        <begin position="93"/>
        <end position="141"/>
    </location>
</feature>
<dbReference type="InterPro" id="IPR011096">
    <property type="entry name" value="FTP_domain"/>
</dbReference>
<keyword evidence="1" id="KW-0645">Protease</keyword>
<feature type="chain" id="PRO_5038773579" description="FTP domain-containing protein" evidence="6">
    <location>
        <begin position="19"/>
        <end position="222"/>
    </location>
</feature>
<evidence type="ECO:0000313" key="8">
    <source>
        <dbReference type="EMBL" id="RTE11474.1"/>
    </source>
</evidence>
<dbReference type="Proteomes" id="UP000276128">
    <property type="component" value="Unassembled WGS sequence"/>
</dbReference>
<evidence type="ECO:0000256" key="5">
    <source>
        <dbReference type="ARBA" id="ARBA00023049"/>
    </source>
</evidence>
<evidence type="ECO:0000256" key="3">
    <source>
        <dbReference type="ARBA" id="ARBA00022801"/>
    </source>
</evidence>
<proteinExistence type="predicted"/>
<accession>A0A430JK89</accession>
<feature type="signal peptide" evidence="6">
    <location>
        <begin position="1"/>
        <end position="18"/>
    </location>
</feature>
<dbReference type="GO" id="GO:0046872">
    <property type="term" value="F:metal ion binding"/>
    <property type="evidence" value="ECO:0007669"/>
    <property type="project" value="UniProtKB-KW"/>
</dbReference>
<dbReference type="RefSeq" id="WP_126139420.1">
    <property type="nucleotide sequence ID" value="NZ_RXHU01000007.1"/>
</dbReference>
<keyword evidence="4" id="KW-0862">Zinc</keyword>
<reference evidence="8 9" key="1">
    <citation type="submission" date="2018-12" db="EMBL/GenBank/DDBJ databases">
        <title>Bacillus ochoae sp. nov., Paenibacillus whitsoniae sp. nov., Paenibacillus spiritus sp. nov. Isolated from the Mars Exploration Rover during spacecraft assembly.</title>
        <authorList>
            <person name="Seuylemezian A."/>
            <person name="Vaishampayan P."/>
        </authorList>
    </citation>
    <scope>NUCLEOTIDE SEQUENCE [LARGE SCALE GENOMIC DNA]</scope>
    <source>
        <strain evidence="8 9">MER 54</strain>
    </source>
</reference>
<keyword evidence="9" id="KW-1185">Reference proteome</keyword>
<evidence type="ECO:0000256" key="6">
    <source>
        <dbReference type="SAM" id="SignalP"/>
    </source>
</evidence>
<dbReference type="AlphaFoldDB" id="A0A430JK89"/>
<keyword evidence="5" id="KW-0482">Metalloprotease</keyword>
<dbReference type="GO" id="GO:0006508">
    <property type="term" value="P:proteolysis"/>
    <property type="evidence" value="ECO:0007669"/>
    <property type="project" value="UniProtKB-KW"/>
</dbReference>
<keyword evidence="6" id="KW-0732">Signal</keyword>
<dbReference type="GO" id="GO:0008237">
    <property type="term" value="F:metallopeptidase activity"/>
    <property type="evidence" value="ECO:0007669"/>
    <property type="project" value="UniProtKB-KW"/>
</dbReference>
<name>A0A430JK89_9BACL</name>
<evidence type="ECO:0000256" key="1">
    <source>
        <dbReference type="ARBA" id="ARBA00022670"/>
    </source>
</evidence>
<keyword evidence="3" id="KW-0378">Hydrolase</keyword>
<keyword evidence="2" id="KW-0479">Metal-binding</keyword>
<dbReference type="Pfam" id="PF07504">
    <property type="entry name" value="FTP"/>
    <property type="match status" value="1"/>
</dbReference>
<evidence type="ECO:0000256" key="2">
    <source>
        <dbReference type="ARBA" id="ARBA00022723"/>
    </source>
</evidence>
<comment type="caution">
    <text evidence="8">The sequence shown here is derived from an EMBL/GenBank/DDBJ whole genome shotgun (WGS) entry which is preliminary data.</text>
</comment>
<organism evidence="8 9">
    <name type="scientific">Paenibacillus whitsoniae</name>
    <dbReference type="NCBI Taxonomy" id="2496558"/>
    <lineage>
        <taxon>Bacteria</taxon>
        <taxon>Bacillati</taxon>
        <taxon>Bacillota</taxon>
        <taxon>Bacilli</taxon>
        <taxon>Bacillales</taxon>
        <taxon>Paenibacillaceae</taxon>
        <taxon>Paenibacillus</taxon>
    </lineage>
</organism>
<dbReference type="OrthoDB" id="2380710at2"/>
<evidence type="ECO:0000256" key="4">
    <source>
        <dbReference type="ARBA" id="ARBA00022833"/>
    </source>
</evidence>
<protein>
    <recommendedName>
        <fullName evidence="7">FTP domain-containing protein</fullName>
    </recommendedName>
</protein>
<sequence length="222" mass="25125">MLASKMCLSLLISLSVLTQTSEGPPDSKRTQSLVDKLRKESQNSLSVRWSEVTQTPELIEGNLTKPSRHSPEWITYEYFERIKLLYDLKNVKEDLRILSVVPDHNGTRLYLQRLLYGKPVCGEQLVVEIDSRGVLQRIEGALHAGLEMKRLRRPMYAAVTLEEAKRAALAYDSSLKGSAVLRMDSCYLPDRTGVPLVHKITFEKENRTVAVTVHSMTGQVIE</sequence>